<keyword evidence="1" id="KW-0802">TPR repeat</keyword>
<dbReference type="RefSeq" id="WP_111408748.1">
    <property type="nucleotide sequence ID" value="NZ_QKXH01000002.1"/>
</dbReference>
<dbReference type="InterPro" id="IPR019734">
    <property type="entry name" value="TPR_rpt"/>
</dbReference>
<evidence type="ECO:0008006" key="4">
    <source>
        <dbReference type="Google" id="ProtNLM"/>
    </source>
</evidence>
<dbReference type="SUPFAM" id="SSF81901">
    <property type="entry name" value="HCP-like"/>
    <property type="match status" value="1"/>
</dbReference>
<dbReference type="PANTHER" id="PTHR12558">
    <property type="entry name" value="CELL DIVISION CYCLE 16,23,27"/>
    <property type="match status" value="1"/>
</dbReference>
<organism evidence="2 3">
    <name type="scientific">Flavobacterium aquariorum</name>
    <dbReference type="NCBI Taxonomy" id="2217670"/>
    <lineage>
        <taxon>Bacteria</taxon>
        <taxon>Pseudomonadati</taxon>
        <taxon>Bacteroidota</taxon>
        <taxon>Flavobacteriia</taxon>
        <taxon>Flavobacteriales</taxon>
        <taxon>Flavobacteriaceae</taxon>
        <taxon>Flavobacterium</taxon>
    </lineage>
</organism>
<keyword evidence="3" id="KW-1185">Reference proteome</keyword>
<reference evidence="2 3" key="1">
    <citation type="submission" date="2018-06" db="EMBL/GenBank/DDBJ databases">
        <title>Flavobacterium sp IMCC34762, genome.</title>
        <authorList>
            <person name="Joung Y."/>
            <person name="Cho J."/>
            <person name="Song J."/>
        </authorList>
    </citation>
    <scope>NUCLEOTIDE SEQUENCE [LARGE SCALE GENOMIC DNA]</scope>
    <source>
        <strain evidence="2 3">IMCC34762</strain>
    </source>
</reference>
<dbReference type="SMART" id="SM00028">
    <property type="entry name" value="TPR"/>
    <property type="match status" value="6"/>
</dbReference>
<dbReference type="OrthoDB" id="638548at2"/>
<dbReference type="Pfam" id="PF13432">
    <property type="entry name" value="TPR_16"/>
    <property type="match status" value="1"/>
</dbReference>
<dbReference type="EMBL" id="QKXH01000002">
    <property type="protein sequence ID" value="PZX94651.1"/>
    <property type="molecule type" value="Genomic_DNA"/>
</dbReference>
<evidence type="ECO:0000313" key="2">
    <source>
        <dbReference type="EMBL" id="PZX94651.1"/>
    </source>
</evidence>
<evidence type="ECO:0000313" key="3">
    <source>
        <dbReference type="Proteomes" id="UP000249177"/>
    </source>
</evidence>
<protein>
    <recommendedName>
        <fullName evidence="4">Tetratricopeptide repeat protein</fullName>
    </recommendedName>
</protein>
<feature type="repeat" description="TPR" evidence="1">
    <location>
        <begin position="510"/>
        <end position="542"/>
    </location>
</feature>
<dbReference type="PANTHER" id="PTHR12558:SF13">
    <property type="entry name" value="CELL DIVISION CYCLE PROTEIN 27 HOMOLOG"/>
    <property type="match status" value="1"/>
</dbReference>
<dbReference type="AlphaFoldDB" id="A0A2W7TWG4"/>
<dbReference type="Proteomes" id="UP000249177">
    <property type="component" value="Unassembled WGS sequence"/>
</dbReference>
<evidence type="ECO:0000256" key="1">
    <source>
        <dbReference type="PROSITE-ProRule" id="PRU00339"/>
    </source>
</evidence>
<dbReference type="SUPFAM" id="SSF48452">
    <property type="entry name" value="TPR-like"/>
    <property type="match status" value="1"/>
</dbReference>
<dbReference type="PROSITE" id="PS50005">
    <property type="entry name" value="TPR"/>
    <property type="match status" value="1"/>
</dbReference>
<sequence>MKKVFIYTVATLFFGFLGQAQDIKQAKNAIDAEQYEVAKNTLETITASKPTDGYAKFLLGNVCLLQGDYAAAKKHFDFGISCSTKGNFSYIGLGYIALDKGDVAEAEKYFALATQNSSKKDLEETVYIGKAYTYSDHPNYKKAVEILSKSRLIDPANTSVLLALADAYKFNKKQNDAYDCYREAFRLDNTLLRAKMGLGTLIKNAHNFPYALSAFDEVIALNANYGPVYRELAETQYLWALNDARNYDTHIAKGLAFYEKYMSLTDYSLESRMRHADFLILAKDYKALEIEANEMTKIDKVNPRIYRYLGYSAYYNNNFDTAISSLTSYVSDPSNRVIGRDYFYIGAAKLSKGVSLVPIDNSLIENGILDLKKSFDMSPAIAGELPDLAKKLYEKKLYNQAATVYEIAIANTETKSYLMDNFFFASSVYWACSGIENLSPLQIEQLNKADMALNTIITASPTTQDAYLFKARIQVLLKNNILVAKNYEDFISTANKKDPAELIKMKSKLVEAYNNLGIIYADTDKVKAKDNFGKTLSIDPSNQNAIEQLKLLR</sequence>
<comment type="caution">
    <text evidence="2">The sequence shown here is derived from an EMBL/GenBank/DDBJ whole genome shotgun (WGS) entry which is preliminary data.</text>
</comment>
<gene>
    <name evidence="2" type="ORF">DOS84_03595</name>
</gene>
<dbReference type="InterPro" id="IPR011990">
    <property type="entry name" value="TPR-like_helical_dom_sf"/>
</dbReference>
<accession>A0A2W7TWG4</accession>
<name>A0A2W7TWG4_9FLAO</name>
<dbReference type="Pfam" id="PF13181">
    <property type="entry name" value="TPR_8"/>
    <property type="match status" value="2"/>
</dbReference>
<proteinExistence type="predicted"/>
<dbReference type="Gene3D" id="1.25.40.10">
    <property type="entry name" value="Tetratricopeptide repeat domain"/>
    <property type="match status" value="3"/>
</dbReference>